<organism>
    <name type="scientific">Pediculus humanus subsp. corporis</name>
    <name type="common">Body louse</name>
    <dbReference type="NCBI Taxonomy" id="121224"/>
    <lineage>
        <taxon>Eukaryota</taxon>
        <taxon>Metazoa</taxon>
        <taxon>Ecdysozoa</taxon>
        <taxon>Arthropoda</taxon>
        <taxon>Hexapoda</taxon>
        <taxon>Insecta</taxon>
        <taxon>Pterygota</taxon>
        <taxon>Neoptera</taxon>
        <taxon>Paraneoptera</taxon>
        <taxon>Psocodea</taxon>
        <taxon>Troctomorpha</taxon>
        <taxon>Phthiraptera</taxon>
        <taxon>Anoplura</taxon>
        <taxon>Pediculidae</taxon>
        <taxon>Pediculus</taxon>
    </lineage>
</organism>
<keyword evidence="3" id="KW-1185">Reference proteome</keyword>
<dbReference type="AlphaFoldDB" id="E0VSS8"/>
<reference evidence="2" key="3">
    <citation type="submission" date="2021-02" db="UniProtKB">
        <authorList>
            <consortium name="EnsemblMetazoa"/>
        </authorList>
    </citation>
    <scope>IDENTIFICATION</scope>
    <source>
        <strain evidence="2">USDA</strain>
    </source>
</reference>
<evidence type="ECO:0000313" key="1">
    <source>
        <dbReference type="EMBL" id="EEB16434.1"/>
    </source>
</evidence>
<dbReference type="GeneID" id="8234552"/>
<dbReference type="RefSeq" id="XP_002429172.1">
    <property type="nucleotide sequence ID" value="XM_002429127.1"/>
</dbReference>
<sequence>MAIEKFEEKLKLEKKRIKAEAKEAYKRLLLIPKPIPELNLNSKEIDMDTHSVQITELSAAELAKNNHWIGVNESLKEWKCLVTGQRVIVAKNLI</sequence>
<dbReference type="CTD" id="8234552"/>
<evidence type="ECO:0000313" key="2">
    <source>
        <dbReference type="EnsemblMetazoa" id="PHUM422990-PA"/>
    </source>
</evidence>
<dbReference type="EMBL" id="DS235756">
    <property type="protein sequence ID" value="EEB16434.1"/>
    <property type="molecule type" value="Genomic_DNA"/>
</dbReference>
<accession>E0VSS8</accession>
<dbReference type="HOGENOM" id="CLU_2388836_0_0_1"/>
<dbReference type="EMBL" id="AAZO01005176">
    <property type="status" value="NOT_ANNOTATED_CDS"/>
    <property type="molecule type" value="Genomic_DNA"/>
</dbReference>
<dbReference type="VEuPathDB" id="VectorBase:PHUM422990"/>
<name>E0VSS8_PEDHC</name>
<dbReference type="EnsemblMetazoa" id="PHUM422990-RA">
    <property type="protein sequence ID" value="PHUM422990-PA"/>
    <property type="gene ID" value="PHUM422990"/>
</dbReference>
<reference evidence="1" key="1">
    <citation type="submission" date="2007-04" db="EMBL/GenBank/DDBJ databases">
        <title>Annotation of Pediculus humanus corporis strain USDA.</title>
        <authorList>
            <person name="Kirkness E."/>
            <person name="Hannick L."/>
            <person name="Hass B."/>
            <person name="Bruggner R."/>
            <person name="Lawson D."/>
            <person name="Bidwell S."/>
            <person name="Joardar V."/>
            <person name="Caler E."/>
            <person name="Walenz B."/>
            <person name="Inman J."/>
            <person name="Schobel S."/>
            <person name="Galinsky K."/>
            <person name="Amedeo P."/>
            <person name="Strausberg R."/>
        </authorList>
    </citation>
    <scope>NUCLEOTIDE SEQUENCE</scope>
    <source>
        <strain evidence="1">USDA</strain>
    </source>
</reference>
<dbReference type="KEGG" id="phu:Phum_PHUM422990"/>
<gene>
    <name evidence="2" type="primary">8234552</name>
    <name evidence="1" type="ORF">Phum_PHUM422990</name>
</gene>
<reference evidence="1" key="2">
    <citation type="submission" date="2007-04" db="EMBL/GenBank/DDBJ databases">
        <title>The genome of the human body louse.</title>
        <authorList>
            <consortium name="The Human Body Louse Genome Consortium"/>
            <person name="Kirkness E."/>
            <person name="Walenz B."/>
            <person name="Hass B."/>
            <person name="Bruggner R."/>
            <person name="Strausberg R."/>
        </authorList>
    </citation>
    <scope>NUCLEOTIDE SEQUENCE</scope>
    <source>
        <strain evidence="1">USDA</strain>
    </source>
</reference>
<dbReference type="STRING" id="121224.E0VSS8"/>
<protein>
    <submittedName>
        <fullName evidence="1 2">Uncharacterized protein</fullName>
    </submittedName>
</protein>
<dbReference type="Proteomes" id="UP000009046">
    <property type="component" value="Unassembled WGS sequence"/>
</dbReference>
<evidence type="ECO:0000313" key="3">
    <source>
        <dbReference type="Proteomes" id="UP000009046"/>
    </source>
</evidence>
<dbReference type="OrthoDB" id="551633at2759"/>
<proteinExistence type="predicted"/>
<dbReference type="InParanoid" id="E0VSS8"/>
<dbReference type="eggNOG" id="KOG4709">
    <property type="taxonomic scope" value="Eukaryota"/>
</dbReference>